<dbReference type="STRING" id="1513793.SAMN06296036_114161"/>
<comment type="cofactor">
    <cofactor evidence="2">
        <name>Fe cation</name>
        <dbReference type="ChEBI" id="CHEBI:24875"/>
    </cofactor>
    <text evidence="2">Binds 1 Fe cation per subunit.</text>
</comment>
<dbReference type="SUPFAM" id="SSF51182">
    <property type="entry name" value="RmlC-like cupins"/>
    <property type="match status" value="1"/>
</dbReference>
<keyword evidence="2" id="KW-0479">Metal-binding</keyword>
<dbReference type="Gene3D" id="2.60.120.10">
    <property type="entry name" value="Jelly Rolls"/>
    <property type="match status" value="2"/>
</dbReference>
<sequence length="291" mass="32302">MNRTVETVIKGKNETIGPHQIIRSLPDRQRLMIGHFILLDQLLRVRFDTSDLEHNLAAMGDTSHPHRGIATLTYLYEGAIHHKDSLGNSETIEAGGVQWMNSGNGIIHDEAPSYAPNQGSITINGVQLWINLPTKVKAERPEYLALHKKAVPEATLSNGKGKLRVVVGQYEDVRSKVPTYAEMFLWDVRIQPGETVHVAIPPNLEAGIVIMEGQLKIDNAVLSQNEMAVLTENADTVELTNISDSESWYLIFGGETYNEPVALGGPFVMNTKDELYIAKKDYSEGRYGVIK</sequence>
<proteinExistence type="inferred from homology"/>
<dbReference type="Pfam" id="PF05726">
    <property type="entry name" value="Pirin_C"/>
    <property type="match status" value="1"/>
</dbReference>
<dbReference type="AlphaFoldDB" id="A0A1Y6CCM7"/>
<evidence type="ECO:0000313" key="6">
    <source>
        <dbReference type="EMBL" id="SMF47702.1"/>
    </source>
</evidence>
<feature type="binding site" evidence="2">
    <location>
        <position position="110"/>
    </location>
    <ligand>
        <name>Fe cation</name>
        <dbReference type="ChEBI" id="CHEBI:24875"/>
    </ligand>
</feature>
<dbReference type="InterPro" id="IPR014710">
    <property type="entry name" value="RmlC-like_jellyroll"/>
</dbReference>
<dbReference type="PANTHER" id="PTHR13903">
    <property type="entry name" value="PIRIN-RELATED"/>
    <property type="match status" value="1"/>
</dbReference>
<evidence type="ECO:0008006" key="8">
    <source>
        <dbReference type="Google" id="ProtNLM"/>
    </source>
</evidence>
<dbReference type="RefSeq" id="WP_132321309.1">
    <property type="nucleotide sequence ID" value="NZ_FWZT01000014.1"/>
</dbReference>
<evidence type="ECO:0000259" key="4">
    <source>
        <dbReference type="Pfam" id="PF02678"/>
    </source>
</evidence>
<reference evidence="7" key="1">
    <citation type="submission" date="2017-04" db="EMBL/GenBank/DDBJ databases">
        <authorList>
            <person name="Varghese N."/>
            <person name="Submissions S."/>
        </authorList>
    </citation>
    <scope>NUCLEOTIDE SEQUENCE [LARGE SCALE GENOMIC DNA]</scope>
    <source>
        <strain evidence="7">RKEM611</strain>
    </source>
</reference>
<comment type="similarity">
    <text evidence="1 3">Belongs to the pirin family.</text>
</comment>
<dbReference type="InterPro" id="IPR011051">
    <property type="entry name" value="RmlC_Cupin_sf"/>
</dbReference>
<feature type="domain" description="Pirin N-terminal" evidence="4">
    <location>
        <begin position="24"/>
        <end position="130"/>
    </location>
</feature>
<organism evidence="6 7">
    <name type="scientific">Pseudobacteriovorax antillogorgiicola</name>
    <dbReference type="NCBI Taxonomy" id="1513793"/>
    <lineage>
        <taxon>Bacteria</taxon>
        <taxon>Pseudomonadati</taxon>
        <taxon>Bdellovibrionota</taxon>
        <taxon>Oligoflexia</taxon>
        <taxon>Oligoflexales</taxon>
        <taxon>Pseudobacteriovoracaceae</taxon>
        <taxon>Pseudobacteriovorax</taxon>
    </lineage>
</organism>
<accession>A0A1Y6CCM7</accession>
<dbReference type="GO" id="GO:0046872">
    <property type="term" value="F:metal ion binding"/>
    <property type="evidence" value="ECO:0007669"/>
    <property type="project" value="UniProtKB-KW"/>
</dbReference>
<dbReference type="InterPro" id="IPR003829">
    <property type="entry name" value="Pirin_N_dom"/>
</dbReference>
<dbReference type="EMBL" id="FWZT01000014">
    <property type="protein sequence ID" value="SMF47702.1"/>
    <property type="molecule type" value="Genomic_DNA"/>
</dbReference>
<evidence type="ECO:0000256" key="1">
    <source>
        <dbReference type="ARBA" id="ARBA00008416"/>
    </source>
</evidence>
<dbReference type="InterPro" id="IPR012093">
    <property type="entry name" value="Pirin"/>
</dbReference>
<feature type="binding site" evidence="2">
    <location>
        <position position="64"/>
    </location>
    <ligand>
        <name>Fe cation</name>
        <dbReference type="ChEBI" id="CHEBI:24875"/>
    </ligand>
</feature>
<evidence type="ECO:0000256" key="2">
    <source>
        <dbReference type="PIRSR" id="PIRSR006232-1"/>
    </source>
</evidence>
<keyword evidence="2" id="KW-0408">Iron</keyword>
<protein>
    <recommendedName>
        <fullName evidence="8">Pirin family protein</fullName>
    </recommendedName>
</protein>
<feature type="binding site" evidence="2">
    <location>
        <position position="108"/>
    </location>
    <ligand>
        <name>Fe cation</name>
        <dbReference type="ChEBI" id="CHEBI:24875"/>
    </ligand>
</feature>
<dbReference type="PIRSF" id="PIRSF006232">
    <property type="entry name" value="Pirin"/>
    <property type="match status" value="1"/>
</dbReference>
<evidence type="ECO:0000259" key="5">
    <source>
        <dbReference type="Pfam" id="PF05726"/>
    </source>
</evidence>
<dbReference type="PANTHER" id="PTHR13903:SF8">
    <property type="entry name" value="PIRIN"/>
    <property type="match status" value="1"/>
</dbReference>
<evidence type="ECO:0000256" key="3">
    <source>
        <dbReference type="RuleBase" id="RU003457"/>
    </source>
</evidence>
<feature type="domain" description="Pirin C-terminal" evidence="5">
    <location>
        <begin position="186"/>
        <end position="287"/>
    </location>
</feature>
<evidence type="ECO:0000313" key="7">
    <source>
        <dbReference type="Proteomes" id="UP000192907"/>
    </source>
</evidence>
<name>A0A1Y6CCM7_9BACT</name>
<feature type="binding site" evidence="2">
    <location>
        <position position="66"/>
    </location>
    <ligand>
        <name>Fe cation</name>
        <dbReference type="ChEBI" id="CHEBI:24875"/>
    </ligand>
</feature>
<dbReference type="CDD" id="cd02909">
    <property type="entry name" value="cupin_pirin_N"/>
    <property type="match status" value="1"/>
</dbReference>
<dbReference type="Proteomes" id="UP000192907">
    <property type="component" value="Unassembled WGS sequence"/>
</dbReference>
<dbReference type="InterPro" id="IPR008778">
    <property type="entry name" value="Pirin_C_dom"/>
</dbReference>
<keyword evidence="7" id="KW-1185">Reference proteome</keyword>
<dbReference type="Pfam" id="PF02678">
    <property type="entry name" value="Pirin"/>
    <property type="match status" value="1"/>
</dbReference>
<gene>
    <name evidence="6" type="ORF">SAMN06296036_114161</name>
</gene>
<dbReference type="CDD" id="cd02247">
    <property type="entry name" value="cupin_pirin_C"/>
    <property type="match status" value="1"/>
</dbReference>
<dbReference type="OrthoDB" id="5289687at2"/>